<protein>
    <submittedName>
        <fullName evidence="1">Baseplate wedge subunit</fullName>
    </submittedName>
</protein>
<accession>A0A023W6F0</accession>
<keyword evidence="2" id="KW-1185">Reference proteome</keyword>
<sequence>MLFSFFEPRQYGKVQMTDIFRNYGAYFDAALVNFKPRKYFIAGAPRPEELAYILYGNTQLYWVLLMLNNVYDPWNGWITTQETAYQNAIQKYSKVGGDQVLYHVDKKGEKWYNLVQDPDFPGHWYDKGDTAKKYLQYDGTLVPVSTLEDAVRENEKRREIQIIDPSDIDAFLSNMIREMEKA</sequence>
<reference evidence="1 2" key="1">
    <citation type="submission" date="2014-01" db="EMBL/GenBank/DDBJ databases">
        <authorList>
            <person name="Zhang G."/>
            <person name="Jin J."/>
            <person name="Li Z.J."/>
            <person name="Wang S.W."/>
            <person name="Chen S.J."/>
            <person name="Wang S.M."/>
            <person name="Wang X.T."/>
            <person name="Li Y.H."/>
            <person name="Wang J."/>
            <person name="Yang C.K."/>
            <person name="Wang L."/>
        </authorList>
    </citation>
    <scope>NUCLEOTIDE SEQUENCE [LARGE SCALE GENOMIC DNA]</scope>
</reference>
<name>A0A023W6F0_9CAUD</name>
<dbReference type="EMBL" id="KJ025957">
    <property type="protein sequence ID" value="AHY25406.1"/>
    <property type="molecule type" value="Genomic_DNA"/>
</dbReference>
<dbReference type="KEGG" id="vg:19485043"/>
<evidence type="ECO:0000313" key="2">
    <source>
        <dbReference type="Proteomes" id="UP000024445"/>
    </source>
</evidence>
<dbReference type="OrthoDB" id="8952at10239"/>
<dbReference type="GeneID" id="19485043"/>
<dbReference type="RefSeq" id="YP_009030207.1">
    <property type="nucleotide sequence ID" value="NC_024121.1"/>
</dbReference>
<gene>
    <name evidence="1" type="ORF">PS2_160</name>
</gene>
<proteinExistence type="predicted"/>
<dbReference type="Proteomes" id="UP000024445">
    <property type="component" value="Segment"/>
</dbReference>
<evidence type="ECO:0000313" key="1">
    <source>
        <dbReference type="EMBL" id="AHY25406.1"/>
    </source>
</evidence>
<organism evidence="1 2">
    <name type="scientific">Serratia phage PS2</name>
    <dbReference type="NCBI Taxonomy" id="1481112"/>
    <lineage>
        <taxon>Viruses</taxon>
        <taxon>Duplodnaviria</taxon>
        <taxon>Heunggongvirae</taxon>
        <taxon>Uroviricota</taxon>
        <taxon>Caudoviricetes</taxon>
        <taxon>Muldoonvirus</taxon>
        <taxon>Muldoonvirus PS2</taxon>
    </lineage>
</organism>
<dbReference type="Pfam" id="PF11246">
    <property type="entry name" value="Phage_gp53"/>
    <property type="match status" value="1"/>
</dbReference>
<dbReference type="InterPro" id="IPR022607">
    <property type="entry name" value="Phage_T4_Gp53_baseplate_wedge"/>
</dbReference>